<dbReference type="SUPFAM" id="SSF102705">
    <property type="entry name" value="NIF3 (NGG1p interacting factor 3)-like"/>
    <property type="match status" value="1"/>
</dbReference>
<accession>A0ABM7MCD2</accession>
<dbReference type="RefSeq" id="WP_237263839.1">
    <property type="nucleotide sequence ID" value="NZ_AP024202.1"/>
</dbReference>
<name>A0ABM7MCD2_9GAMM</name>
<reference evidence="1" key="1">
    <citation type="journal article" date="2022" name="Arch. Microbiol.">
        <title>Thiomicrorhabdus immobilis sp. nov., a mesophilic sulfur-oxidizing bacterium isolated from sediment of a brackish lake in northern Japan.</title>
        <authorList>
            <person name="Kojima H."/>
            <person name="Mochizuki J."/>
            <person name="Kanda M."/>
            <person name="Watanabe T."/>
            <person name="Fukui M."/>
        </authorList>
    </citation>
    <scope>NUCLEOTIDE SEQUENCE</scope>
    <source>
        <strain evidence="1">Am19</strain>
    </source>
</reference>
<proteinExistence type="predicted"/>
<dbReference type="Proteomes" id="UP001054820">
    <property type="component" value="Chromosome"/>
</dbReference>
<dbReference type="InterPro" id="IPR036069">
    <property type="entry name" value="DUF34/NIF3_sf"/>
</dbReference>
<keyword evidence="2" id="KW-1185">Reference proteome</keyword>
<protein>
    <submittedName>
        <fullName evidence="1">NIF3 1</fullName>
    </submittedName>
</protein>
<dbReference type="Gene3D" id="3.30.70.120">
    <property type="match status" value="1"/>
</dbReference>
<dbReference type="EMBL" id="AP024202">
    <property type="protein sequence ID" value="BCN93022.1"/>
    <property type="molecule type" value="Genomic_DNA"/>
</dbReference>
<sequence length="106" mass="12025">MYKVIFFVPESHLEEVKFAMFEAGAGHIGNYDRCAWQVKGEGQFRPLKGSHAYLGEQNKLEKLEEYRVELVCSEVNIKAAIMALKASHPYETPAFEVLQIVEVFGS</sequence>
<dbReference type="PANTHER" id="PTHR41774:SF1">
    <property type="entry name" value="NGG1P INTERACTING FACTOR NIF3"/>
    <property type="match status" value="1"/>
</dbReference>
<evidence type="ECO:0000313" key="1">
    <source>
        <dbReference type="EMBL" id="BCN93022.1"/>
    </source>
</evidence>
<dbReference type="PANTHER" id="PTHR41774">
    <property type="match status" value="1"/>
</dbReference>
<organism evidence="1 2">
    <name type="scientific">Thiomicrorhabdus immobilis</name>
    <dbReference type="NCBI Taxonomy" id="2791037"/>
    <lineage>
        <taxon>Bacteria</taxon>
        <taxon>Pseudomonadati</taxon>
        <taxon>Pseudomonadota</taxon>
        <taxon>Gammaproteobacteria</taxon>
        <taxon>Thiotrichales</taxon>
        <taxon>Piscirickettsiaceae</taxon>
        <taxon>Thiomicrorhabdus</taxon>
    </lineage>
</organism>
<evidence type="ECO:0000313" key="2">
    <source>
        <dbReference type="Proteomes" id="UP001054820"/>
    </source>
</evidence>
<gene>
    <name evidence="1" type="ORF">THMIRHAM_08070</name>
</gene>
<dbReference type="InterPro" id="IPR015867">
    <property type="entry name" value="N-reg_PII/ATP_PRibTrfase_C"/>
</dbReference>